<dbReference type="InterPro" id="IPR023271">
    <property type="entry name" value="Aquaporin-like"/>
</dbReference>
<dbReference type="Gramene" id="ONK74057">
    <property type="protein sequence ID" value="ONK74057"/>
    <property type="gene ID" value="A4U43_C03F2340"/>
</dbReference>
<dbReference type="SUPFAM" id="SSF81338">
    <property type="entry name" value="Aquaporin-like"/>
    <property type="match status" value="2"/>
</dbReference>
<feature type="transmembrane region" description="Helical" evidence="7">
    <location>
        <begin position="6"/>
        <end position="27"/>
    </location>
</feature>
<keyword evidence="5 7" id="KW-0472">Membrane</keyword>
<organism evidence="8 9">
    <name type="scientific">Asparagus officinalis</name>
    <name type="common">Garden asparagus</name>
    <dbReference type="NCBI Taxonomy" id="4686"/>
    <lineage>
        <taxon>Eukaryota</taxon>
        <taxon>Viridiplantae</taxon>
        <taxon>Streptophyta</taxon>
        <taxon>Embryophyta</taxon>
        <taxon>Tracheophyta</taxon>
        <taxon>Spermatophyta</taxon>
        <taxon>Magnoliopsida</taxon>
        <taxon>Liliopsida</taxon>
        <taxon>Asparagales</taxon>
        <taxon>Asparagaceae</taxon>
        <taxon>Asparagoideae</taxon>
        <taxon>Asparagus</taxon>
    </lineage>
</organism>
<dbReference type="AlphaFoldDB" id="A0A5P1F9G6"/>
<evidence type="ECO:0000256" key="5">
    <source>
        <dbReference type="ARBA" id="ARBA00023136"/>
    </source>
</evidence>
<dbReference type="InterPro" id="IPR000425">
    <property type="entry name" value="MIP"/>
</dbReference>
<evidence type="ECO:0000256" key="7">
    <source>
        <dbReference type="SAM" id="Phobius"/>
    </source>
</evidence>
<dbReference type="Gene3D" id="1.20.1080.10">
    <property type="entry name" value="Glycerol uptake facilitator protein"/>
    <property type="match status" value="2"/>
</dbReference>
<evidence type="ECO:0000313" key="8">
    <source>
        <dbReference type="EMBL" id="ONK74057.1"/>
    </source>
</evidence>
<evidence type="ECO:0000256" key="3">
    <source>
        <dbReference type="ARBA" id="ARBA00022692"/>
    </source>
</evidence>
<evidence type="ECO:0000256" key="2">
    <source>
        <dbReference type="ARBA" id="ARBA00022448"/>
    </source>
</evidence>
<dbReference type="PANTHER" id="PTHR45724">
    <property type="entry name" value="AQUAPORIN NIP2-1"/>
    <property type="match status" value="1"/>
</dbReference>
<dbReference type="PANTHER" id="PTHR45724:SF21">
    <property type="entry name" value="MAJOR INTRINSIC PROTEIN"/>
    <property type="match status" value="1"/>
</dbReference>
<feature type="transmembrane region" description="Helical" evidence="7">
    <location>
        <begin position="34"/>
        <end position="56"/>
    </location>
</feature>
<keyword evidence="9" id="KW-1185">Reference proteome</keyword>
<evidence type="ECO:0000256" key="4">
    <source>
        <dbReference type="ARBA" id="ARBA00022989"/>
    </source>
</evidence>
<accession>A0A5P1F9G6</accession>
<dbReference type="GO" id="GO:0016020">
    <property type="term" value="C:membrane"/>
    <property type="evidence" value="ECO:0007669"/>
    <property type="project" value="UniProtKB-SubCell"/>
</dbReference>
<protein>
    <recommendedName>
        <fullName evidence="10">Aquaporin</fullName>
    </recommendedName>
</protein>
<dbReference type="EMBL" id="CM007383">
    <property type="protein sequence ID" value="ONK74057.1"/>
    <property type="molecule type" value="Genomic_DNA"/>
</dbReference>
<evidence type="ECO:0008006" key="10">
    <source>
        <dbReference type="Google" id="ProtNLM"/>
    </source>
</evidence>
<comment type="subcellular location">
    <subcellularLocation>
        <location evidence="1">Membrane</location>
        <topology evidence="1">Multi-pass membrane protein</topology>
    </subcellularLocation>
</comment>
<dbReference type="GO" id="GO:0015267">
    <property type="term" value="F:channel activity"/>
    <property type="evidence" value="ECO:0007669"/>
    <property type="project" value="InterPro"/>
</dbReference>
<comment type="similarity">
    <text evidence="6">Belongs to the MIP/aquaporin (TC 1.A.8) family.</text>
</comment>
<dbReference type="Pfam" id="PF00230">
    <property type="entry name" value="MIP"/>
    <property type="match status" value="2"/>
</dbReference>
<evidence type="ECO:0000256" key="1">
    <source>
        <dbReference type="ARBA" id="ARBA00004141"/>
    </source>
</evidence>
<dbReference type="Proteomes" id="UP000243459">
    <property type="component" value="Chromosome 3"/>
</dbReference>
<keyword evidence="2 6" id="KW-0813">Transport</keyword>
<sequence>MAMIYTLGHISGAHINPAVTVAFAIIGRFPWKQVIFYVVAQVLGAILACLMLRWLFNGDRLNAMLTLPAADTDDLTVVAWEILASFILMWVICGAVTDYRAIKELSGAAVGAAIFLDVLITGKITGASMNPARSIGPAIAANNFRKLWIYIISPVIGTIAAALLYSLLLSPNKVQKNTSKNVTSNVLAEFVGTCIHRMWHWSGEPEKITGASMNPARSIGPTIAAHNFRKSWIYIIPPVIGTSSAASLYNLLRLPNEIQKNTIKNMNNKLNRTPQAAYNAGDEIELYHELDKISLWRLSDNEIVYSFYKS</sequence>
<name>A0A5P1F9G6_ASPOF</name>
<dbReference type="PROSITE" id="PS00221">
    <property type="entry name" value="MIP"/>
    <property type="match status" value="1"/>
</dbReference>
<feature type="transmembrane region" description="Helical" evidence="7">
    <location>
        <begin position="147"/>
        <end position="168"/>
    </location>
</feature>
<feature type="transmembrane region" description="Helical" evidence="7">
    <location>
        <begin position="76"/>
        <end position="96"/>
    </location>
</feature>
<feature type="transmembrane region" description="Helical" evidence="7">
    <location>
        <begin position="108"/>
        <end position="127"/>
    </location>
</feature>
<gene>
    <name evidence="8" type="ORF">A4U43_C03F2340</name>
</gene>
<evidence type="ECO:0000313" key="9">
    <source>
        <dbReference type="Proteomes" id="UP000243459"/>
    </source>
</evidence>
<dbReference type="InterPro" id="IPR034294">
    <property type="entry name" value="Aquaporin_transptr"/>
</dbReference>
<evidence type="ECO:0000256" key="6">
    <source>
        <dbReference type="RuleBase" id="RU000477"/>
    </source>
</evidence>
<reference evidence="9" key="1">
    <citation type="journal article" date="2017" name="Nat. Commun.">
        <title>The asparagus genome sheds light on the origin and evolution of a young Y chromosome.</title>
        <authorList>
            <person name="Harkess A."/>
            <person name="Zhou J."/>
            <person name="Xu C."/>
            <person name="Bowers J.E."/>
            <person name="Van der Hulst R."/>
            <person name="Ayyampalayam S."/>
            <person name="Mercati F."/>
            <person name="Riccardi P."/>
            <person name="McKain M.R."/>
            <person name="Kakrana A."/>
            <person name="Tang H."/>
            <person name="Ray J."/>
            <person name="Groenendijk J."/>
            <person name="Arikit S."/>
            <person name="Mathioni S.M."/>
            <person name="Nakano M."/>
            <person name="Shan H."/>
            <person name="Telgmann-Rauber A."/>
            <person name="Kanno A."/>
            <person name="Yue Z."/>
            <person name="Chen H."/>
            <person name="Li W."/>
            <person name="Chen Y."/>
            <person name="Xu X."/>
            <person name="Zhang Y."/>
            <person name="Luo S."/>
            <person name="Chen H."/>
            <person name="Gao J."/>
            <person name="Mao Z."/>
            <person name="Pires J.C."/>
            <person name="Luo M."/>
            <person name="Kudrna D."/>
            <person name="Wing R.A."/>
            <person name="Meyers B.C."/>
            <person name="Yi K."/>
            <person name="Kong H."/>
            <person name="Lavrijsen P."/>
            <person name="Sunseri F."/>
            <person name="Falavigna A."/>
            <person name="Ye Y."/>
            <person name="Leebens-Mack J.H."/>
            <person name="Chen G."/>
        </authorList>
    </citation>
    <scope>NUCLEOTIDE SEQUENCE [LARGE SCALE GENOMIC DNA]</scope>
    <source>
        <strain evidence="9">cv. DH0086</strain>
    </source>
</reference>
<dbReference type="InterPro" id="IPR022357">
    <property type="entry name" value="MIP_CS"/>
</dbReference>
<proteinExistence type="inferred from homology"/>
<dbReference type="PRINTS" id="PR00783">
    <property type="entry name" value="MINTRINSICP"/>
</dbReference>
<keyword evidence="3 6" id="KW-0812">Transmembrane</keyword>
<keyword evidence="4 7" id="KW-1133">Transmembrane helix</keyword>